<keyword evidence="1" id="KW-1133">Transmembrane helix</keyword>
<reference evidence="2 3" key="1">
    <citation type="submission" date="2012-09" db="EMBL/GenBank/DDBJ databases">
        <authorList>
            <person name="Harkins D.M."/>
            <person name="Durkin A.S."/>
            <person name="Brinkac L.M."/>
            <person name="Selengut J.D."/>
            <person name="Sanka R."/>
            <person name="DePew J."/>
            <person name="Purushe J."/>
            <person name="Chanthongthip A."/>
            <person name="Lattana O."/>
            <person name="Phetsouvanh R."/>
            <person name="Newton P.N."/>
            <person name="Vinetz J.M."/>
            <person name="Sutton G.G."/>
            <person name="Nelson W.C."/>
            <person name="Fouts D.E."/>
        </authorList>
    </citation>
    <scope>NUCLEOTIDE SEQUENCE [LARGE SCALE GENOMIC DNA]</scope>
    <source>
        <strain evidence="2 3">UI 12621</strain>
    </source>
</reference>
<name>A0A0F6HEF9_LEPIR</name>
<dbReference type="RefSeq" id="WP_002118837.1">
    <property type="nucleotide sequence ID" value="NZ_AHNQ02000009.1"/>
</dbReference>
<evidence type="ECO:0000313" key="3">
    <source>
        <dbReference type="Proteomes" id="UP000006324"/>
    </source>
</evidence>
<sequence length="237" mass="28041">MSFLRNQIVNLKATFFFKTPQITFFKIFYYFSIFIYTFFLIYCSGKNLKLQGEPNRLSELPFYGAGFYVSASKIEKEDLVEIRKDLKNELASRIPKDRIERWKEADSLNGLEGIYILFQIVPETRVLPEFLDFQFYLNDVSADKIWNYYVQSFTAKVRNYRFSALPVYGTFGYPFYTAPPGVYSSGTFVYDSDVTTETEHIYRFLVRFPKDTLFKNSQNKIFFQVVTPAKSILRFEY</sequence>
<accession>A0A0F6HEF9</accession>
<evidence type="ECO:0000313" key="2">
    <source>
        <dbReference type="EMBL" id="EKO26732.1"/>
    </source>
</evidence>
<proteinExistence type="predicted"/>
<feature type="transmembrane region" description="Helical" evidence="1">
    <location>
        <begin position="27"/>
        <end position="45"/>
    </location>
</feature>
<gene>
    <name evidence="2" type="ORF">LEP1GSC104_1271</name>
</gene>
<organism evidence="2 3">
    <name type="scientific">Leptospira interrogans str. UI 12621</name>
    <dbReference type="NCBI Taxonomy" id="1049937"/>
    <lineage>
        <taxon>Bacteria</taxon>
        <taxon>Pseudomonadati</taxon>
        <taxon>Spirochaetota</taxon>
        <taxon>Spirochaetia</taxon>
        <taxon>Leptospirales</taxon>
        <taxon>Leptospiraceae</taxon>
        <taxon>Leptospira</taxon>
    </lineage>
</organism>
<keyword evidence="1" id="KW-0472">Membrane</keyword>
<protein>
    <submittedName>
        <fullName evidence="2">Uncharacterized protein</fullName>
    </submittedName>
</protein>
<dbReference type="EMBL" id="AHNQ02000009">
    <property type="protein sequence ID" value="EKO26732.1"/>
    <property type="molecule type" value="Genomic_DNA"/>
</dbReference>
<dbReference type="AlphaFoldDB" id="A0A0F6HEF9"/>
<dbReference type="Proteomes" id="UP000006324">
    <property type="component" value="Unassembled WGS sequence"/>
</dbReference>
<comment type="caution">
    <text evidence="2">The sequence shown here is derived from an EMBL/GenBank/DDBJ whole genome shotgun (WGS) entry which is preliminary data.</text>
</comment>
<keyword evidence="1" id="KW-0812">Transmembrane</keyword>
<evidence type="ECO:0000256" key="1">
    <source>
        <dbReference type="SAM" id="Phobius"/>
    </source>
</evidence>